<comment type="caution">
    <text evidence="1">The sequence shown here is derived from an EMBL/GenBank/DDBJ whole genome shotgun (WGS) entry which is preliminary data.</text>
</comment>
<organism evidence="1 2">
    <name type="scientific">Polyangium mundeleinium</name>
    <dbReference type="NCBI Taxonomy" id="2995306"/>
    <lineage>
        <taxon>Bacteria</taxon>
        <taxon>Pseudomonadati</taxon>
        <taxon>Myxococcota</taxon>
        <taxon>Polyangia</taxon>
        <taxon>Polyangiales</taxon>
        <taxon>Polyangiaceae</taxon>
        <taxon>Polyangium</taxon>
    </lineage>
</organism>
<dbReference type="EMBL" id="JAQNDO010000001">
    <property type="protein sequence ID" value="MDC0743136.1"/>
    <property type="molecule type" value="Genomic_DNA"/>
</dbReference>
<sequence length="454" mass="51139">MMTMDLSDKDELGRACQRICGILGVQVQPGVLEAYLRGQDRALISYEKLEQSPTTIPAVIKYVLAAESYRRQPAVECYYDIFRCARMVPLLLFLDRASRIVKQKVAHADDRLVRLGRETKLDAFDAALFEIVTAARYAECPEVTEVAFIPETHQQQPDLRVTTPNGVLYVECKRFDRSSNAAIDLRFTARQKAQAILACLQHVAISAVVEVVFKVNPADITNEEIVYAAGVAIRTGAPYETDKFHIDHRRLVCGPLEDYMLFPSALYFANRYGFSTDGDWHGLVPNLYAKYAGPSFLDDVQWEAAVKWKVTDNRLLWQQKRLGYSLLFKGLDQLAAPHDSAETVLHVCFERDNPLGPRRDELLHFLETLRKNSDKHTFGWTIFNELVINMSPAGRFDFVEHAHAIAGPKRMSSRPHVATVFVPESAIRSSVGAFGVGVEMPPVDVDPAIHEQED</sequence>
<reference evidence="1 2" key="1">
    <citation type="submission" date="2022-11" db="EMBL/GenBank/DDBJ databases">
        <title>Minimal conservation of predation-associated metabolite biosynthetic gene clusters underscores biosynthetic potential of Myxococcota including descriptions for ten novel species: Archangium lansinium sp. nov., Myxococcus landrumus sp. nov., Nannocystis bai.</title>
        <authorList>
            <person name="Ahearne A."/>
            <person name="Stevens C."/>
            <person name="Dowd S."/>
        </authorList>
    </citation>
    <scope>NUCLEOTIDE SEQUENCE [LARGE SCALE GENOMIC DNA]</scope>
    <source>
        <strain evidence="1 2">RJM3</strain>
    </source>
</reference>
<evidence type="ECO:0008006" key="3">
    <source>
        <dbReference type="Google" id="ProtNLM"/>
    </source>
</evidence>
<evidence type="ECO:0000313" key="2">
    <source>
        <dbReference type="Proteomes" id="UP001221411"/>
    </source>
</evidence>
<name>A0ABT5EN20_9BACT</name>
<proteinExistence type="predicted"/>
<accession>A0ABT5EN20</accession>
<keyword evidence="2" id="KW-1185">Reference proteome</keyword>
<evidence type="ECO:0000313" key="1">
    <source>
        <dbReference type="EMBL" id="MDC0743136.1"/>
    </source>
</evidence>
<gene>
    <name evidence="1" type="ORF">POL67_17430</name>
</gene>
<dbReference type="Proteomes" id="UP001221411">
    <property type="component" value="Unassembled WGS sequence"/>
</dbReference>
<protein>
    <recommendedName>
        <fullName evidence="3">NERD domain-containing protein</fullName>
    </recommendedName>
</protein>
<dbReference type="RefSeq" id="WP_271918499.1">
    <property type="nucleotide sequence ID" value="NZ_JAQNDO010000001.1"/>
</dbReference>